<dbReference type="STRING" id="150146.SAMN05443667_108204"/>
<dbReference type="OrthoDB" id="1143847at2"/>
<reference evidence="2" key="1">
    <citation type="submission" date="2016-10" db="EMBL/GenBank/DDBJ databases">
        <authorList>
            <person name="Varghese N."/>
            <person name="Submissions S."/>
        </authorList>
    </citation>
    <scope>NUCLEOTIDE SEQUENCE [LARGE SCALE GENOMIC DNA]</scope>
    <source>
        <strain evidence="2">DSM 22376</strain>
    </source>
</reference>
<gene>
    <name evidence="1" type="ORF">SAMN05443667_108204</name>
</gene>
<dbReference type="Proteomes" id="UP000198951">
    <property type="component" value="Unassembled WGS sequence"/>
</dbReference>
<dbReference type="InterPro" id="IPR029024">
    <property type="entry name" value="TerB-like"/>
</dbReference>
<organism evidence="1 2">
    <name type="scientific">Flavobacterium gillisiae</name>
    <dbReference type="NCBI Taxonomy" id="150146"/>
    <lineage>
        <taxon>Bacteria</taxon>
        <taxon>Pseudomonadati</taxon>
        <taxon>Bacteroidota</taxon>
        <taxon>Flavobacteriia</taxon>
        <taxon>Flavobacteriales</taxon>
        <taxon>Flavobacteriaceae</taxon>
        <taxon>Flavobacterium</taxon>
    </lineage>
</organism>
<proteinExistence type="predicted"/>
<name>A0A1H4DZS0_9FLAO</name>
<evidence type="ECO:0008006" key="3">
    <source>
        <dbReference type="Google" id="ProtNLM"/>
    </source>
</evidence>
<evidence type="ECO:0000313" key="1">
    <source>
        <dbReference type="EMBL" id="SEA77999.1"/>
    </source>
</evidence>
<dbReference type="AlphaFoldDB" id="A0A1H4DZS0"/>
<accession>A0A1H4DZS0</accession>
<evidence type="ECO:0000313" key="2">
    <source>
        <dbReference type="Proteomes" id="UP000198951"/>
    </source>
</evidence>
<sequence>MNMYEDKKNLLLDMIAFSTVDGHLNKKEYEFLFFIANELNIEKGGFNDLFHQELPMLSLKNESRRIQQFYRLALLMHNDAIAQGKEATAIKQIAIRMGLNPEAAKRVLKKIEKSPGTTIATDVLLKIFKEERS</sequence>
<dbReference type="EMBL" id="FNRD01000008">
    <property type="protein sequence ID" value="SEA77999.1"/>
    <property type="molecule type" value="Genomic_DNA"/>
</dbReference>
<protein>
    <recommendedName>
        <fullName evidence="3">Tellurite resistance protein TerB</fullName>
    </recommendedName>
</protein>
<dbReference type="RefSeq" id="WP_091090643.1">
    <property type="nucleotide sequence ID" value="NZ_FNRD01000008.1"/>
</dbReference>
<dbReference type="Gene3D" id="1.10.3680.10">
    <property type="entry name" value="TerB-like"/>
    <property type="match status" value="1"/>
</dbReference>
<keyword evidence="2" id="KW-1185">Reference proteome</keyword>